<dbReference type="EMBL" id="CAJNOO010003553">
    <property type="protein sequence ID" value="CAF1343345.1"/>
    <property type="molecule type" value="Genomic_DNA"/>
</dbReference>
<keyword evidence="2 4" id="KW-1133">Transmembrane helix</keyword>
<gene>
    <name evidence="5" type="ORF">RFH988_LOCUS31904</name>
</gene>
<protein>
    <submittedName>
        <fullName evidence="5">Uncharacterized protein</fullName>
    </submittedName>
</protein>
<dbReference type="GO" id="GO:0005524">
    <property type="term" value="F:ATP binding"/>
    <property type="evidence" value="ECO:0007669"/>
    <property type="project" value="InterPro"/>
</dbReference>
<evidence type="ECO:0000313" key="5">
    <source>
        <dbReference type="EMBL" id="CAF1343345.1"/>
    </source>
</evidence>
<feature type="transmembrane region" description="Helical" evidence="4">
    <location>
        <begin position="80"/>
        <end position="104"/>
    </location>
</feature>
<dbReference type="Gene3D" id="1.20.1560.10">
    <property type="entry name" value="ABC transporter type 1, transmembrane domain"/>
    <property type="match status" value="1"/>
</dbReference>
<proteinExistence type="predicted"/>
<dbReference type="GO" id="GO:0016020">
    <property type="term" value="C:membrane"/>
    <property type="evidence" value="ECO:0007669"/>
    <property type="project" value="InterPro"/>
</dbReference>
<dbReference type="InterPro" id="IPR036640">
    <property type="entry name" value="ABC1_TM_sf"/>
</dbReference>
<keyword evidence="1 4" id="KW-0812">Transmembrane</keyword>
<name>A0A815GUW1_9BILA</name>
<feature type="transmembrane region" description="Helical" evidence="4">
    <location>
        <begin position="153"/>
        <end position="173"/>
    </location>
</feature>
<organism evidence="5 6">
    <name type="scientific">Rotaria sordida</name>
    <dbReference type="NCBI Taxonomy" id="392033"/>
    <lineage>
        <taxon>Eukaryota</taxon>
        <taxon>Metazoa</taxon>
        <taxon>Spiralia</taxon>
        <taxon>Gnathifera</taxon>
        <taxon>Rotifera</taxon>
        <taxon>Eurotatoria</taxon>
        <taxon>Bdelloidea</taxon>
        <taxon>Philodinida</taxon>
        <taxon>Philodinidae</taxon>
        <taxon>Rotaria</taxon>
    </lineage>
</organism>
<evidence type="ECO:0000256" key="2">
    <source>
        <dbReference type="ARBA" id="ARBA00022989"/>
    </source>
</evidence>
<dbReference type="AlphaFoldDB" id="A0A815GUW1"/>
<dbReference type="Proteomes" id="UP000663882">
    <property type="component" value="Unassembled WGS sequence"/>
</dbReference>
<dbReference type="OrthoDB" id="10032857at2759"/>
<sequence>MGDRQHLLNASSKFSIGGDDDDNGSKKQLFINSFSDWRRCFSRKGSDNKYIKLDNDTQHSDKDEAVGVFRLFRFANRMDFVLMFIAMCLGMVETICTLVTLVLFGRLTGIFVTESFGDNCDYQHQNSIASIENNNTYPQVIELNMLNNNSSYILRYTMSVVLSSPLTPAVPLFREKIMNMIMQIIFLLCQRS</sequence>
<evidence type="ECO:0000256" key="3">
    <source>
        <dbReference type="ARBA" id="ARBA00023136"/>
    </source>
</evidence>
<comment type="caution">
    <text evidence="5">The sequence shown here is derived from an EMBL/GenBank/DDBJ whole genome shotgun (WGS) entry which is preliminary data.</text>
</comment>
<keyword evidence="3 4" id="KW-0472">Membrane</keyword>
<accession>A0A815GUW1</accession>
<reference evidence="5" key="1">
    <citation type="submission" date="2021-02" db="EMBL/GenBank/DDBJ databases">
        <authorList>
            <person name="Nowell W R."/>
        </authorList>
    </citation>
    <scope>NUCLEOTIDE SEQUENCE</scope>
</reference>
<evidence type="ECO:0000313" key="6">
    <source>
        <dbReference type="Proteomes" id="UP000663882"/>
    </source>
</evidence>
<evidence type="ECO:0000256" key="4">
    <source>
        <dbReference type="SAM" id="Phobius"/>
    </source>
</evidence>
<evidence type="ECO:0000256" key="1">
    <source>
        <dbReference type="ARBA" id="ARBA00022692"/>
    </source>
</evidence>